<gene>
    <name evidence="2" type="ORF">FOB60_004538</name>
</gene>
<protein>
    <recommendedName>
        <fullName evidence="4">Protein FYV8</fullName>
    </recommendedName>
</protein>
<reference evidence="2" key="1">
    <citation type="submission" date="2020-03" db="EMBL/GenBank/DDBJ databases">
        <title>FDA dAtabase for Regulatory Grade micrObial Sequences (FDA-ARGOS): Supporting development and validation of Infectious Disease Dx tests.</title>
        <authorList>
            <person name="Campos J."/>
            <person name="Goldberg B."/>
            <person name="Tallon L."/>
            <person name="Sadzewicz L."/>
            <person name="Vavikolanu K."/>
            <person name="Mehta A."/>
            <person name="Aluvathingal J."/>
            <person name="Nadendla S."/>
            <person name="Nandy P."/>
            <person name="Geyer C."/>
            <person name="Yan Y."/>
            <person name="Sichtig H."/>
        </authorList>
    </citation>
    <scope>NUCLEOTIDE SEQUENCE [LARGE SCALE GENOMIC DNA]</scope>
    <source>
        <strain evidence="2">FDAARGOS_652</strain>
    </source>
</reference>
<name>A0A8X7TAQ9_CANPA</name>
<feature type="compositionally biased region" description="Acidic residues" evidence="1">
    <location>
        <begin position="303"/>
        <end position="313"/>
    </location>
</feature>
<evidence type="ECO:0000313" key="3">
    <source>
        <dbReference type="Proteomes" id="UP000590412"/>
    </source>
</evidence>
<feature type="region of interest" description="Disordered" evidence="1">
    <location>
        <begin position="392"/>
        <end position="450"/>
    </location>
</feature>
<feature type="compositionally biased region" description="Acidic residues" evidence="1">
    <location>
        <begin position="280"/>
        <end position="295"/>
    </location>
</feature>
<organism evidence="2 3">
    <name type="scientific">Candida parapsilosis</name>
    <name type="common">Yeast</name>
    <dbReference type="NCBI Taxonomy" id="5480"/>
    <lineage>
        <taxon>Eukaryota</taxon>
        <taxon>Fungi</taxon>
        <taxon>Dikarya</taxon>
        <taxon>Ascomycota</taxon>
        <taxon>Saccharomycotina</taxon>
        <taxon>Pichiomycetes</taxon>
        <taxon>Debaryomycetaceae</taxon>
        <taxon>Candida/Lodderomyces clade</taxon>
        <taxon>Candida</taxon>
    </lineage>
</organism>
<feature type="region of interest" description="Disordered" evidence="1">
    <location>
        <begin position="603"/>
        <end position="666"/>
    </location>
</feature>
<accession>A0A8X7TAQ9</accession>
<dbReference type="Proteomes" id="UP000590412">
    <property type="component" value="Unassembled WGS sequence"/>
</dbReference>
<feature type="compositionally biased region" description="Acidic residues" evidence="1">
    <location>
        <begin position="23"/>
        <end position="32"/>
    </location>
</feature>
<feature type="compositionally biased region" description="Polar residues" evidence="1">
    <location>
        <begin position="201"/>
        <end position="227"/>
    </location>
</feature>
<feature type="compositionally biased region" description="Low complexity" evidence="1">
    <location>
        <begin position="639"/>
        <end position="662"/>
    </location>
</feature>
<feature type="region of interest" description="Disordered" evidence="1">
    <location>
        <begin position="167"/>
        <end position="346"/>
    </location>
</feature>
<feature type="region of interest" description="Disordered" evidence="1">
    <location>
        <begin position="18"/>
        <end position="145"/>
    </location>
</feature>
<sequence length="783" mass="86924">MSDNVARQKSARWVTEVPNYGDWGDEDYDVYDDNSSTENVPVTNSQSNQGGWNQRDVVHEEEAIVDEHTHVRSDNLDEKVNRGENAQTKASSPLVLSIDKLENTADTDSSDEEERAEDQDVYKPTVHGDSTKNEERVNALPRRASTYEEVVPGAFRDDAKIHNASVAATNSNEDHHENVHTSRNAHYQSEKSEFVVPPTPTFSEFSGHSNYPETFSEASFQSDSSIQREPVSLSVKDSTWANTSDAVLEESNDYNIKEQESEQELESEKLVLSIDKKENDNDDDDNDDDDSTDDDWGYHGNDTSDDDDEEAEKDNEHLNVGAEHDIDSYINELSGNASIDNDGDSVTAPKVDTTLVDSHTFDTVSHDEVESPIAPLSIAQQHNTYVNEIASRRSSVRKAPARMESGDYSNILSGYGDEEESHVDSQAGHDRKESVELVPPNADVRSVLSSGSLSTGKLSLESKTFQKPELNEDDDSNSRRVSQATLSFGNWVPNTDNYRNKFINDNDNESTINFDSDVASKYNKFTKVRNPSGLSDVVSNASSLSVPETIDAVMPSIQEDTDDELQQDSFAETKSNDKLEPFMTQDSLFEAKPYQKPVFGEERLTPAASKENLPQKYSSLLPMQERKASDSSDEVGTQSRTVSSNSNSTTVVTSAPTTSTTSDFKSSPYPVSNWKTIVTISQPVDRIAAFKKALEDEAAYETGLQYWLNYTLKQSPDIGNNIHIGRIASQAYQNAAHNDLRRHGSLRSKVNVMKDKVEGTGSTASNFGKKLFSRSRKFISGDK</sequence>
<feature type="compositionally biased region" description="Acidic residues" evidence="1">
    <location>
        <begin position="108"/>
        <end position="119"/>
    </location>
</feature>
<proteinExistence type="predicted"/>
<feature type="compositionally biased region" description="Polar residues" evidence="1">
    <location>
        <begin position="34"/>
        <end position="52"/>
    </location>
</feature>
<dbReference type="EMBL" id="JABWAB010000007">
    <property type="protein sequence ID" value="KAF6047002.1"/>
    <property type="molecule type" value="Genomic_DNA"/>
</dbReference>
<evidence type="ECO:0000256" key="1">
    <source>
        <dbReference type="SAM" id="MobiDB-lite"/>
    </source>
</evidence>
<comment type="caution">
    <text evidence="2">The sequence shown here is derived from an EMBL/GenBank/DDBJ whole genome shotgun (WGS) entry which is preliminary data.</text>
</comment>
<evidence type="ECO:0008006" key="4">
    <source>
        <dbReference type="Google" id="ProtNLM"/>
    </source>
</evidence>
<feature type="compositionally biased region" description="Basic and acidic residues" evidence="1">
    <location>
        <begin position="56"/>
        <end position="82"/>
    </location>
</feature>
<evidence type="ECO:0000313" key="2">
    <source>
        <dbReference type="EMBL" id="KAF6047002.1"/>
    </source>
</evidence>
<dbReference type="AlphaFoldDB" id="A0A8X7TAQ9"/>
<feature type="compositionally biased region" description="Polar residues" evidence="1">
    <location>
        <begin position="235"/>
        <end position="245"/>
    </location>
</feature>
<dbReference type="OrthoDB" id="4081733at2759"/>
<feature type="compositionally biased region" description="Basic and acidic residues" evidence="1">
    <location>
        <begin position="255"/>
        <end position="279"/>
    </location>
</feature>
<feature type="compositionally biased region" description="Basic and acidic residues" evidence="1">
    <location>
        <begin position="314"/>
        <end position="327"/>
    </location>
</feature>